<name>A0ABP8S3Q4_9PSEU</name>
<comment type="caution">
    <text evidence="1">The sequence shown here is derived from an EMBL/GenBank/DDBJ whole genome shotgun (WGS) entry which is preliminary data.</text>
</comment>
<evidence type="ECO:0000313" key="1">
    <source>
        <dbReference type="EMBL" id="GAA4560854.1"/>
    </source>
</evidence>
<reference evidence="2" key="1">
    <citation type="journal article" date="2019" name="Int. J. Syst. Evol. Microbiol.">
        <title>The Global Catalogue of Microorganisms (GCM) 10K type strain sequencing project: providing services to taxonomists for standard genome sequencing and annotation.</title>
        <authorList>
            <consortium name="The Broad Institute Genomics Platform"/>
            <consortium name="The Broad Institute Genome Sequencing Center for Infectious Disease"/>
            <person name="Wu L."/>
            <person name="Ma J."/>
        </authorList>
    </citation>
    <scope>NUCLEOTIDE SEQUENCE [LARGE SCALE GENOMIC DNA]</scope>
    <source>
        <strain evidence="2">JCM 17906</strain>
    </source>
</reference>
<dbReference type="EMBL" id="BAABGT010000123">
    <property type="protein sequence ID" value="GAA4560854.1"/>
    <property type="molecule type" value="Genomic_DNA"/>
</dbReference>
<organism evidence="1 2">
    <name type="scientific">Pseudonocardia xishanensis</name>
    <dbReference type="NCBI Taxonomy" id="630995"/>
    <lineage>
        <taxon>Bacteria</taxon>
        <taxon>Bacillati</taxon>
        <taxon>Actinomycetota</taxon>
        <taxon>Actinomycetes</taxon>
        <taxon>Pseudonocardiales</taxon>
        <taxon>Pseudonocardiaceae</taxon>
        <taxon>Pseudonocardia</taxon>
    </lineage>
</organism>
<gene>
    <name evidence="1" type="ORF">GCM10023175_71730</name>
</gene>
<proteinExistence type="predicted"/>
<accession>A0ABP8S3Q4</accession>
<protein>
    <recommendedName>
        <fullName evidence="3">ASCH domain-containing protein</fullName>
    </recommendedName>
</protein>
<evidence type="ECO:0000313" key="2">
    <source>
        <dbReference type="Proteomes" id="UP001501598"/>
    </source>
</evidence>
<keyword evidence="2" id="KW-1185">Reference proteome</keyword>
<evidence type="ECO:0008006" key="3">
    <source>
        <dbReference type="Google" id="ProtNLM"/>
    </source>
</evidence>
<dbReference type="Proteomes" id="UP001501598">
    <property type="component" value="Unassembled WGS sequence"/>
</dbReference>
<sequence length="197" mass="21243">MLAPGRLKDLAGGVLLRQETLDGIVAGRVTCAFRRWERPRVKAGTRLRTPVGVVAVTDVTPVNPAELTAEDAEASGQTLADLQAMLSRSTGEVWRIALHADGPDPRVALRSTPVTPADRAALDARLARLDRTRPWTAETLAIIAAQPGVRAPDLAAQLGRETAPFKRDVRKLKELGLTESLEVGYRLSPRGESYLAP</sequence>